<organism evidence="2 3">
    <name type="scientific">Corynebacterium casei LMG S-19264</name>
    <dbReference type="NCBI Taxonomy" id="1285583"/>
    <lineage>
        <taxon>Bacteria</taxon>
        <taxon>Bacillati</taxon>
        <taxon>Actinomycetota</taxon>
        <taxon>Actinomycetes</taxon>
        <taxon>Mycobacteriales</taxon>
        <taxon>Corynebacteriaceae</taxon>
        <taxon>Corynebacterium</taxon>
    </lineage>
</organism>
<protein>
    <recommendedName>
        <fullName evidence="4">YtpA</fullName>
    </recommendedName>
</protein>
<dbReference type="EMBL" id="CP004350">
    <property type="protein sequence ID" value="AHI20025.1"/>
    <property type="molecule type" value="Genomic_DNA"/>
</dbReference>
<evidence type="ECO:0008006" key="4">
    <source>
        <dbReference type="Google" id="ProtNLM"/>
    </source>
</evidence>
<dbReference type="GeneID" id="82877602"/>
<feature type="compositionally biased region" description="Acidic residues" evidence="1">
    <location>
        <begin position="113"/>
        <end position="126"/>
    </location>
</feature>
<gene>
    <name evidence="2" type="ORF">CCASEI_07270</name>
</gene>
<accession>A0ABN4CCG2</accession>
<evidence type="ECO:0000313" key="2">
    <source>
        <dbReference type="EMBL" id="AHI20025.1"/>
    </source>
</evidence>
<keyword evidence="3" id="KW-1185">Reference proteome</keyword>
<dbReference type="RefSeq" id="WP_006823699.1">
    <property type="nucleotide sequence ID" value="NZ_CP004350.1"/>
</dbReference>
<feature type="region of interest" description="Disordered" evidence="1">
    <location>
        <begin position="106"/>
        <end position="126"/>
    </location>
</feature>
<evidence type="ECO:0000313" key="3">
    <source>
        <dbReference type="Proteomes" id="UP000019226"/>
    </source>
</evidence>
<dbReference type="Proteomes" id="UP000019226">
    <property type="component" value="Chromosome"/>
</dbReference>
<reference evidence="3" key="1">
    <citation type="submission" date="2013-02" db="EMBL/GenBank/DDBJ databases">
        <title>The complete genome sequence of Corynebacterium casei LMG S-19264 (=DSM 44701).</title>
        <authorList>
            <person name="Ruckert C."/>
            <person name="Albersmeier A."/>
            <person name="Kalinowski J."/>
        </authorList>
    </citation>
    <scope>NUCLEOTIDE SEQUENCE [LARGE SCALE GENOMIC DNA]</scope>
    <source>
        <strain evidence="3">LMG S-19264</strain>
    </source>
</reference>
<proteinExistence type="predicted"/>
<sequence length="126" mass="14177">MSIRATYQPQIDEFLSNLESFATGDYLNEEEKEFWDQPFDPKALPALRTILERLFDAFDAIPDDPTGSQLKGAVVPFLDELEAFNRKNEDAIIEPEEKQELNELIAQAAADTGADDEALSELPELD</sequence>
<evidence type="ECO:0000256" key="1">
    <source>
        <dbReference type="SAM" id="MobiDB-lite"/>
    </source>
</evidence>
<name>A0ABN4CCG2_9CORY</name>